<protein>
    <submittedName>
        <fullName evidence="3">Putative aldo/keto reductase</fullName>
    </submittedName>
</protein>
<dbReference type="PANTHER" id="PTHR43364">
    <property type="entry name" value="NADH-SPECIFIC METHYLGLYOXAL REDUCTASE-RELATED"/>
    <property type="match status" value="1"/>
</dbReference>
<dbReference type="SUPFAM" id="SSF51430">
    <property type="entry name" value="NAD(P)-linked oxidoreductase"/>
    <property type="match status" value="1"/>
</dbReference>
<dbReference type="InterPro" id="IPR036812">
    <property type="entry name" value="NAD(P)_OxRdtase_dom_sf"/>
</dbReference>
<keyword evidence="1" id="KW-0560">Oxidoreductase</keyword>
<dbReference type="OrthoDB" id="9804790at2"/>
<evidence type="ECO:0000256" key="1">
    <source>
        <dbReference type="ARBA" id="ARBA00023002"/>
    </source>
</evidence>
<evidence type="ECO:0000313" key="4">
    <source>
        <dbReference type="Proteomes" id="UP000298653"/>
    </source>
</evidence>
<accession>A0A4P8IE39</accession>
<gene>
    <name evidence="3" type="ORF">AR1Y2_0599</name>
</gene>
<dbReference type="EMBL" id="CP040058">
    <property type="protein sequence ID" value="QCP34053.1"/>
    <property type="molecule type" value="Genomic_DNA"/>
</dbReference>
<dbReference type="GO" id="GO:0016491">
    <property type="term" value="F:oxidoreductase activity"/>
    <property type="evidence" value="ECO:0007669"/>
    <property type="project" value="UniProtKB-KW"/>
</dbReference>
<dbReference type="CDD" id="cd19084">
    <property type="entry name" value="AKR_AKR11B1-like"/>
    <property type="match status" value="1"/>
</dbReference>
<evidence type="ECO:0000259" key="2">
    <source>
        <dbReference type="Pfam" id="PF00248"/>
    </source>
</evidence>
<dbReference type="Gene3D" id="3.20.20.100">
    <property type="entry name" value="NADP-dependent oxidoreductase domain"/>
    <property type="match status" value="1"/>
</dbReference>
<keyword evidence="4" id="KW-1185">Reference proteome</keyword>
<sequence>MRYKHFKNAGVDVSALTVGTWGIAGANSAGVTWGDVDTRDSVAAVRRMIENGVNMVDTAPIYGDGHSEEVVGQALKDGYREKIFLATKFGSYISHYDGKSVRDNKYNSVEREIDESLSRLQTDYIDFYIMHWPDVNTPVEETMAALNMLKEKGKIRFIGMSNSPKELIMEAQKYAKIDVIQPPFSMVNQSERELMEWAETQGIGTMTYGSLGAGILTGAIRECPEYDPKDMRLVFYPFFKEPEFSKIMELLKTLDAIAEEHNKPVAQVSINWSTQKSFVGTALTGVTNAEQADENCSAFEWELTEEEIKRIDDEIKRLDIG</sequence>
<dbReference type="GO" id="GO:0005829">
    <property type="term" value="C:cytosol"/>
    <property type="evidence" value="ECO:0007669"/>
    <property type="project" value="TreeGrafter"/>
</dbReference>
<dbReference type="Proteomes" id="UP000298653">
    <property type="component" value="Chromosome"/>
</dbReference>
<dbReference type="RefSeq" id="WP_137327636.1">
    <property type="nucleotide sequence ID" value="NZ_CP040058.1"/>
</dbReference>
<organism evidence="3 4">
    <name type="scientific">Anaerostipes rhamnosivorans</name>
    <dbReference type="NCBI Taxonomy" id="1229621"/>
    <lineage>
        <taxon>Bacteria</taxon>
        <taxon>Bacillati</taxon>
        <taxon>Bacillota</taxon>
        <taxon>Clostridia</taxon>
        <taxon>Lachnospirales</taxon>
        <taxon>Lachnospiraceae</taxon>
        <taxon>Anaerostipes</taxon>
    </lineage>
</organism>
<dbReference type="PANTHER" id="PTHR43364:SF4">
    <property type="entry name" value="NAD(P)-LINKED OXIDOREDUCTASE SUPERFAMILY PROTEIN"/>
    <property type="match status" value="1"/>
</dbReference>
<proteinExistence type="predicted"/>
<reference evidence="3 4" key="1">
    <citation type="submission" date="2019-05" db="EMBL/GenBank/DDBJ databases">
        <title>Complete genome sequencing of Anaerostipes rhamnosivorans.</title>
        <authorList>
            <person name="Bui T.P.N."/>
            <person name="de Vos W.M."/>
        </authorList>
    </citation>
    <scope>NUCLEOTIDE SEQUENCE [LARGE SCALE GENOMIC DNA]</scope>
    <source>
        <strain evidence="3 4">1y2</strain>
    </source>
</reference>
<dbReference type="AlphaFoldDB" id="A0A4P8IE39"/>
<dbReference type="KEGG" id="arf:AR1Y2_0599"/>
<dbReference type="InterPro" id="IPR023210">
    <property type="entry name" value="NADP_OxRdtase_dom"/>
</dbReference>
<feature type="domain" description="NADP-dependent oxidoreductase" evidence="2">
    <location>
        <begin position="24"/>
        <end position="313"/>
    </location>
</feature>
<dbReference type="InterPro" id="IPR050523">
    <property type="entry name" value="AKR_Detox_Biosynth"/>
</dbReference>
<name>A0A4P8IE39_9FIRM</name>
<dbReference type="Pfam" id="PF00248">
    <property type="entry name" value="Aldo_ket_red"/>
    <property type="match status" value="1"/>
</dbReference>
<evidence type="ECO:0000313" key="3">
    <source>
        <dbReference type="EMBL" id="QCP34053.1"/>
    </source>
</evidence>